<evidence type="ECO:0000256" key="1">
    <source>
        <dbReference type="SAM" id="MobiDB-lite"/>
    </source>
</evidence>
<sequence length="217" mass="23317">MNRRNVLAAAGTALPAVLGGCLADGSTSAQAADSSGDSDDTPSLPEGKGPVRGQSDADVTAREVEDRDHITYVPENDTIQYVAAWRHTNHEEVEAGEKPKREAVYDTISFDEWAERRCVFAAARAAADHVRSELDVAESRSISGGVSSRVEGEESAAVVESVEAYDRDGNLVHETGVEFEALVAATPKTVTATYVFGDRETRLDVPIYARHVVLQQS</sequence>
<dbReference type="AlphaFoldDB" id="A0A6A8G7L9"/>
<dbReference type="Proteomes" id="UP000443423">
    <property type="component" value="Unassembled WGS sequence"/>
</dbReference>
<keyword evidence="3" id="KW-1185">Reference proteome</keyword>
<evidence type="ECO:0000313" key="2">
    <source>
        <dbReference type="EMBL" id="MRW97084.1"/>
    </source>
</evidence>
<protein>
    <submittedName>
        <fullName evidence="2">Uncharacterized protein</fullName>
    </submittedName>
</protein>
<gene>
    <name evidence="2" type="ORF">GJR99_10945</name>
</gene>
<comment type="caution">
    <text evidence="2">The sequence shown here is derived from an EMBL/GenBank/DDBJ whole genome shotgun (WGS) entry which is preliminary data.</text>
</comment>
<organism evidence="2 3">
    <name type="scientific">Haloferax marinum</name>
    <dbReference type="NCBI Taxonomy" id="2666143"/>
    <lineage>
        <taxon>Archaea</taxon>
        <taxon>Methanobacteriati</taxon>
        <taxon>Methanobacteriota</taxon>
        <taxon>Stenosarchaea group</taxon>
        <taxon>Halobacteria</taxon>
        <taxon>Halobacteriales</taxon>
        <taxon>Haloferacaceae</taxon>
        <taxon>Haloferax</taxon>
    </lineage>
</organism>
<name>A0A6A8G7L9_9EURY</name>
<accession>A0A6A8G7L9</accession>
<dbReference type="RefSeq" id="WP_151112081.1">
    <property type="nucleotide sequence ID" value="NZ_WKJQ01000001.1"/>
</dbReference>
<proteinExistence type="predicted"/>
<feature type="region of interest" description="Disordered" evidence="1">
    <location>
        <begin position="22"/>
        <end position="59"/>
    </location>
</feature>
<reference evidence="2 3" key="1">
    <citation type="submission" date="2019-11" db="EMBL/GenBank/DDBJ databases">
        <title>Whole genome sequence of Haloferax sp. MBLA0078.</title>
        <authorList>
            <person name="Seo M.-J."/>
            <person name="Cho E.-S."/>
        </authorList>
    </citation>
    <scope>NUCLEOTIDE SEQUENCE [LARGE SCALE GENOMIC DNA]</scope>
    <source>
        <strain evidence="2 3">MBLA0078</strain>
    </source>
</reference>
<dbReference type="EMBL" id="WKJQ01000001">
    <property type="protein sequence ID" value="MRW97084.1"/>
    <property type="molecule type" value="Genomic_DNA"/>
</dbReference>
<dbReference type="PROSITE" id="PS51257">
    <property type="entry name" value="PROKAR_LIPOPROTEIN"/>
    <property type="match status" value="1"/>
</dbReference>
<dbReference type="OrthoDB" id="275796at2157"/>
<feature type="compositionally biased region" description="Low complexity" evidence="1">
    <location>
        <begin position="23"/>
        <end position="35"/>
    </location>
</feature>
<evidence type="ECO:0000313" key="3">
    <source>
        <dbReference type="Proteomes" id="UP000443423"/>
    </source>
</evidence>